<organism evidence="2 3">
    <name type="scientific">Streptococcus henryi</name>
    <dbReference type="NCBI Taxonomy" id="439219"/>
    <lineage>
        <taxon>Bacteria</taxon>
        <taxon>Bacillati</taxon>
        <taxon>Bacillota</taxon>
        <taxon>Bacilli</taxon>
        <taxon>Lactobacillales</taxon>
        <taxon>Streptococcaceae</taxon>
        <taxon>Streptococcus</taxon>
    </lineage>
</organism>
<keyword evidence="1" id="KW-0812">Transmembrane</keyword>
<accession>A0A1G6BSI0</accession>
<reference evidence="2 3" key="1">
    <citation type="submission" date="2016-10" db="EMBL/GenBank/DDBJ databases">
        <authorList>
            <person name="de Groot N.N."/>
        </authorList>
    </citation>
    <scope>NUCLEOTIDE SEQUENCE [LARGE SCALE GENOMIC DNA]</scope>
    <source>
        <strain evidence="2 3">A-4</strain>
    </source>
</reference>
<gene>
    <name evidence="2" type="ORF">SAMN02910293_01179</name>
</gene>
<dbReference type="AlphaFoldDB" id="A0A1G6BSI0"/>
<dbReference type="EMBL" id="FMXP01000014">
    <property type="protein sequence ID" value="SDB23552.1"/>
    <property type="molecule type" value="Genomic_DNA"/>
</dbReference>
<evidence type="ECO:0000256" key="1">
    <source>
        <dbReference type="SAM" id="Phobius"/>
    </source>
</evidence>
<dbReference type="STRING" id="439219.SAMN02910293_01179"/>
<dbReference type="RefSeq" id="WP_074486014.1">
    <property type="nucleotide sequence ID" value="NZ_FMXP01000014.1"/>
</dbReference>
<dbReference type="Proteomes" id="UP000182508">
    <property type="component" value="Unassembled WGS sequence"/>
</dbReference>
<evidence type="ECO:0008006" key="4">
    <source>
        <dbReference type="Google" id="ProtNLM"/>
    </source>
</evidence>
<protein>
    <recommendedName>
        <fullName evidence="4">Competence protein ComGG</fullName>
    </recommendedName>
</protein>
<keyword evidence="1" id="KW-0472">Membrane</keyword>
<name>A0A1G6BSI0_9STRE</name>
<evidence type="ECO:0000313" key="2">
    <source>
        <dbReference type="EMBL" id="SDB23552.1"/>
    </source>
</evidence>
<keyword evidence="1" id="KW-1133">Transmembrane helix</keyword>
<feature type="transmembrane region" description="Helical" evidence="1">
    <location>
        <begin position="12"/>
        <end position="31"/>
    </location>
</feature>
<keyword evidence="3" id="KW-1185">Reference proteome</keyword>
<sequence>MLLRKRVKAGILLYALHMSAVFALLLNFYLLRVQANERQSIAQLSASQAFLMAEVTKDLATEDAGTVSFNQGSASYSHKKDQLSVKVRLDNGQSFSYVFAREQKQEVDSKLTRNIDDSSIE</sequence>
<evidence type="ECO:0000313" key="3">
    <source>
        <dbReference type="Proteomes" id="UP000182508"/>
    </source>
</evidence>
<dbReference type="InterPro" id="IPR047665">
    <property type="entry name" value="ComGG_streptococcus-type"/>
</dbReference>
<proteinExistence type="predicted"/>
<dbReference type="NCBIfam" id="NF041014">
    <property type="entry name" value="pilin_ComGG_2"/>
    <property type="match status" value="1"/>
</dbReference>